<gene>
    <name evidence="1" type="ORF">APLA_LOCUS14950</name>
</gene>
<dbReference type="EMBL" id="CADEBD010000422">
    <property type="protein sequence ID" value="CAB3254799.1"/>
    <property type="molecule type" value="Genomic_DNA"/>
</dbReference>
<evidence type="ECO:0000313" key="2">
    <source>
        <dbReference type="Proteomes" id="UP000494256"/>
    </source>
</evidence>
<comment type="caution">
    <text evidence="1">The sequence shown here is derived from an EMBL/GenBank/DDBJ whole genome shotgun (WGS) entry which is preliminary data.</text>
</comment>
<reference evidence="1 2" key="1">
    <citation type="submission" date="2020-04" db="EMBL/GenBank/DDBJ databases">
        <authorList>
            <person name="Wallbank WR R."/>
            <person name="Pardo Diaz C."/>
            <person name="Kozak K."/>
            <person name="Martin S."/>
            <person name="Jiggins C."/>
            <person name="Moest M."/>
            <person name="Warren A I."/>
            <person name="Byers J.R.P. K."/>
            <person name="Montejo-Kovacevich G."/>
            <person name="Yen C E."/>
        </authorList>
    </citation>
    <scope>NUCLEOTIDE SEQUENCE [LARGE SCALE GENOMIC DNA]</scope>
</reference>
<organism evidence="1 2">
    <name type="scientific">Arctia plantaginis</name>
    <name type="common">Wood tiger moth</name>
    <name type="synonym">Phalaena plantaginis</name>
    <dbReference type="NCBI Taxonomy" id="874455"/>
    <lineage>
        <taxon>Eukaryota</taxon>
        <taxon>Metazoa</taxon>
        <taxon>Ecdysozoa</taxon>
        <taxon>Arthropoda</taxon>
        <taxon>Hexapoda</taxon>
        <taxon>Insecta</taxon>
        <taxon>Pterygota</taxon>
        <taxon>Neoptera</taxon>
        <taxon>Endopterygota</taxon>
        <taxon>Lepidoptera</taxon>
        <taxon>Glossata</taxon>
        <taxon>Ditrysia</taxon>
        <taxon>Noctuoidea</taxon>
        <taxon>Erebidae</taxon>
        <taxon>Arctiinae</taxon>
        <taxon>Arctia</taxon>
    </lineage>
</organism>
<evidence type="ECO:0000313" key="1">
    <source>
        <dbReference type="EMBL" id="CAB3254799.1"/>
    </source>
</evidence>
<dbReference type="AlphaFoldDB" id="A0A8S1BAG7"/>
<proteinExistence type="predicted"/>
<accession>A0A8S1BAG7</accession>
<protein>
    <submittedName>
        <fullName evidence="1">Uncharacterized protein</fullName>
    </submittedName>
</protein>
<name>A0A8S1BAG7_ARCPL</name>
<dbReference type="Proteomes" id="UP000494256">
    <property type="component" value="Unassembled WGS sequence"/>
</dbReference>
<sequence>MIEALRYITTVISQRNAALAQLWRRPTAPLRAPVALIFVTEVTGPEQCSGAGGYRLAQRAAHLGLNRLRMARATAHDLREENNFTH</sequence>